<dbReference type="InterPro" id="IPR029050">
    <property type="entry name" value="Immunoprotect_excell_Ig-like"/>
</dbReference>
<dbReference type="PRINTS" id="PR01217">
    <property type="entry name" value="PRICHEXTENSN"/>
</dbReference>
<reference evidence="6" key="2">
    <citation type="submission" date="2014-03" db="EMBL/GenBank/DDBJ databases">
        <authorList>
            <person name="Urmite Genomes"/>
        </authorList>
    </citation>
    <scope>NUCLEOTIDE SEQUENCE</scope>
    <source>
        <strain evidence="6">DSM 44829</strain>
    </source>
</reference>
<dbReference type="STRING" id="258533.BN977_04478"/>
<sequence>MTTPPTPAGWYPDPDGTGGQRYWDGTAWTEHQAHAQQPPAPAPEPPPPAEEPSSSWPSELPPWPTDMEMPSWDKAASEQPTSVVQVPQAEPAEPAPADPAPEPAEPPAAIEQETVEVPRPEPATTVVPTYTPPPAPPGVPTYAPPPAEPAERAAGNGNLLKGYLAAVGVLLLALIAVLVYAFVIHKPESSQLSLPDTASSEPSSTESTSSPSETETPTETAAPVAGEAVDGDVTFTSDGIDIGPTVVAPDNDQLTKTATGEFVVVHLTLTNNGQTPAAFVADQQVLTAGGQTFTPDTEATFYLGGTSTVVYPGEPANVSIAFDVPPGTVPESLQVHGDLSSAGAVLPLS</sequence>
<evidence type="ECO:0000256" key="2">
    <source>
        <dbReference type="SAM" id="MobiDB-lite"/>
    </source>
</evidence>
<evidence type="ECO:0000259" key="4">
    <source>
        <dbReference type="Pfam" id="PF10708"/>
    </source>
</evidence>
<dbReference type="InterPro" id="IPR018929">
    <property type="entry name" value="DUF2510"/>
</dbReference>
<feature type="compositionally biased region" description="Low complexity" evidence="2">
    <location>
        <begin position="197"/>
        <end position="223"/>
    </location>
</feature>
<keyword evidence="1" id="KW-0732">Signal</keyword>
<feature type="compositionally biased region" description="Pro residues" evidence="2">
    <location>
        <begin position="93"/>
        <end position="106"/>
    </location>
</feature>
<evidence type="ECO:0000313" key="6">
    <source>
        <dbReference type="EMBL" id="CDO09653.1"/>
    </source>
</evidence>
<feature type="compositionally biased region" description="Pro residues" evidence="2">
    <location>
        <begin position="38"/>
        <end position="50"/>
    </location>
</feature>
<keyword evidence="7" id="KW-1185">Reference proteome</keyword>
<dbReference type="InterPro" id="IPR029051">
    <property type="entry name" value="DUF4352"/>
</dbReference>
<feature type="domain" description="DUF4352" evidence="5">
    <location>
        <begin position="232"/>
        <end position="343"/>
    </location>
</feature>
<dbReference type="Gene3D" id="2.60.40.1240">
    <property type="match status" value="1"/>
</dbReference>
<dbReference type="AlphaFoldDB" id="W9AVX1"/>
<keyword evidence="3" id="KW-1133">Transmembrane helix</keyword>
<accession>W9AVX1</accession>
<evidence type="ECO:0000256" key="1">
    <source>
        <dbReference type="ARBA" id="ARBA00022729"/>
    </source>
</evidence>
<dbReference type="OrthoDB" id="3430849at2"/>
<evidence type="ECO:0000259" key="5">
    <source>
        <dbReference type="Pfam" id="PF11611"/>
    </source>
</evidence>
<evidence type="ECO:0000313" key="7">
    <source>
        <dbReference type="Proteomes" id="UP000028870"/>
    </source>
</evidence>
<evidence type="ECO:0000256" key="3">
    <source>
        <dbReference type="SAM" id="Phobius"/>
    </source>
</evidence>
<feature type="region of interest" description="Disordered" evidence="2">
    <location>
        <begin position="1"/>
        <end position="150"/>
    </location>
</feature>
<dbReference type="Proteomes" id="UP000028870">
    <property type="component" value="Unassembled WGS sequence"/>
</dbReference>
<dbReference type="EMBL" id="CCBB010000003">
    <property type="protein sequence ID" value="CDO09653.1"/>
    <property type="molecule type" value="Genomic_DNA"/>
</dbReference>
<organism evidence="6 7">
    <name type="scientific">Mycolicibacterium cosmeticum</name>
    <dbReference type="NCBI Taxonomy" id="258533"/>
    <lineage>
        <taxon>Bacteria</taxon>
        <taxon>Bacillati</taxon>
        <taxon>Actinomycetota</taxon>
        <taxon>Actinomycetes</taxon>
        <taxon>Mycobacteriales</taxon>
        <taxon>Mycobacteriaceae</taxon>
        <taxon>Mycolicibacterium</taxon>
    </lineage>
</organism>
<name>W9AVX1_MYCCO</name>
<gene>
    <name evidence="6" type="ORF">BN977_04478</name>
</gene>
<dbReference type="eggNOG" id="ENOG5030IIE">
    <property type="taxonomic scope" value="Bacteria"/>
</dbReference>
<feature type="domain" description="DUF2510" evidence="4">
    <location>
        <begin position="8"/>
        <end position="40"/>
    </location>
</feature>
<feature type="transmembrane region" description="Helical" evidence="3">
    <location>
        <begin position="162"/>
        <end position="183"/>
    </location>
</feature>
<comment type="caution">
    <text evidence="6">The sequence shown here is derived from an EMBL/GenBank/DDBJ whole genome shotgun (WGS) entry which is preliminary data.</text>
</comment>
<feature type="region of interest" description="Disordered" evidence="2">
    <location>
        <begin position="190"/>
        <end position="228"/>
    </location>
</feature>
<keyword evidence="3" id="KW-0812">Transmembrane</keyword>
<dbReference type="RefSeq" id="WP_051561801.1">
    <property type="nucleotide sequence ID" value="NZ_CCBB010000003.1"/>
</dbReference>
<reference evidence="6" key="1">
    <citation type="submission" date="2014-03" db="EMBL/GenBank/DDBJ databases">
        <title>Draft Genome Sequence of Mycobacterium cosmeticum DSM 44829.</title>
        <authorList>
            <person name="Croce O."/>
            <person name="Robert C."/>
            <person name="Raoult D."/>
            <person name="Drancourt M."/>
        </authorList>
    </citation>
    <scope>NUCLEOTIDE SEQUENCE [LARGE SCALE GENOMIC DNA]</scope>
    <source>
        <strain evidence="6">DSM 44829</strain>
    </source>
</reference>
<protein>
    <submittedName>
        <fullName evidence="6">Mpr protein</fullName>
    </submittedName>
</protein>
<proteinExistence type="predicted"/>
<feature type="compositionally biased region" description="Pro residues" evidence="2">
    <location>
        <begin position="130"/>
        <end position="148"/>
    </location>
</feature>
<keyword evidence="3" id="KW-0472">Membrane</keyword>
<dbReference type="Pfam" id="PF10708">
    <property type="entry name" value="DUF2510"/>
    <property type="match status" value="1"/>
</dbReference>
<dbReference type="Pfam" id="PF11611">
    <property type="entry name" value="DUF4352"/>
    <property type="match status" value="1"/>
</dbReference>